<dbReference type="Pfam" id="PF00857">
    <property type="entry name" value="Isochorismatase"/>
    <property type="match status" value="1"/>
</dbReference>
<name>A0A3M8CLM3_9BACL</name>
<keyword evidence="2 4" id="KW-0378">Hydrolase</keyword>
<evidence type="ECO:0000313" key="4">
    <source>
        <dbReference type="EMBL" id="RNB76441.1"/>
    </source>
</evidence>
<dbReference type="PANTHER" id="PTHR43540">
    <property type="entry name" value="PEROXYUREIDOACRYLATE/UREIDOACRYLATE AMIDOHYDROLASE-RELATED"/>
    <property type="match status" value="1"/>
</dbReference>
<keyword evidence="5" id="KW-1185">Reference proteome</keyword>
<dbReference type="InterPro" id="IPR000868">
    <property type="entry name" value="Isochorismatase-like_dom"/>
</dbReference>
<gene>
    <name evidence="4" type="ORF">EDM56_30965</name>
</gene>
<dbReference type="Gene3D" id="3.40.50.850">
    <property type="entry name" value="Isochorismatase-like"/>
    <property type="match status" value="1"/>
</dbReference>
<evidence type="ECO:0000256" key="1">
    <source>
        <dbReference type="ARBA" id="ARBA00006336"/>
    </source>
</evidence>
<dbReference type="InterPro" id="IPR036380">
    <property type="entry name" value="Isochorismatase-like_sf"/>
</dbReference>
<accession>A0A3M8CLM3</accession>
<dbReference type="RefSeq" id="WP_122921749.1">
    <property type="nucleotide sequence ID" value="NZ_RHHQ01000075.1"/>
</dbReference>
<organism evidence="4 5">
    <name type="scientific">Brevibacillus fluminis</name>
    <dbReference type="NCBI Taxonomy" id="511487"/>
    <lineage>
        <taxon>Bacteria</taxon>
        <taxon>Bacillati</taxon>
        <taxon>Bacillota</taxon>
        <taxon>Bacilli</taxon>
        <taxon>Bacillales</taxon>
        <taxon>Paenibacillaceae</taxon>
        <taxon>Brevibacillus</taxon>
    </lineage>
</organism>
<evidence type="ECO:0000259" key="3">
    <source>
        <dbReference type="Pfam" id="PF00857"/>
    </source>
</evidence>
<dbReference type="AlphaFoldDB" id="A0A3M8CLM3"/>
<dbReference type="InterPro" id="IPR050272">
    <property type="entry name" value="Isochorismatase-like_hydrls"/>
</dbReference>
<reference evidence="4 5" key="1">
    <citation type="submission" date="2018-10" db="EMBL/GenBank/DDBJ databases">
        <title>Phylogenomics of Brevibacillus.</title>
        <authorList>
            <person name="Dunlap C."/>
        </authorList>
    </citation>
    <scope>NUCLEOTIDE SEQUENCE [LARGE SCALE GENOMIC DNA]</scope>
    <source>
        <strain evidence="4 5">JCM 15716</strain>
    </source>
</reference>
<dbReference type="CDD" id="cd01014">
    <property type="entry name" value="nicotinamidase_related"/>
    <property type="match status" value="1"/>
</dbReference>
<proteinExistence type="inferred from homology"/>
<protein>
    <submittedName>
        <fullName evidence="4">Cysteine hydrolase</fullName>
    </submittedName>
</protein>
<dbReference type="OrthoDB" id="9785724at2"/>
<comment type="caution">
    <text evidence="4">The sequence shown here is derived from an EMBL/GenBank/DDBJ whole genome shotgun (WGS) entry which is preliminary data.</text>
</comment>
<comment type="similarity">
    <text evidence="1">Belongs to the isochorismatase family.</text>
</comment>
<dbReference type="Proteomes" id="UP000271031">
    <property type="component" value="Unassembled WGS sequence"/>
</dbReference>
<evidence type="ECO:0000256" key="2">
    <source>
        <dbReference type="ARBA" id="ARBA00022801"/>
    </source>
</evidence>
<dbReference type="SUPFAM" id="SSF52499">
    <property type="entry name" value="Isochorismatase-like hydrolases"/>
    <property type="match status" value="1"/>
</dbReference>
<evidence type="ECO:0000313" key="5">
    <source>
        <dbReference type="Proteomes" id="UP000271031"/>
    </source>
</evidence>
<feature type="domain" description="Isochorismatase-like" evidence="3">
    <location>
        <begin position="5"/>
        <end position="139"/>
    </location>
</feature>
<sequence length="176" mass="19663">MSAQTALLIIDAQNFLIEHAFQGQALVERIEKLATRARALQIPVLYVQHCESEGEFTIGTPTWQIHHGIPPQEGEPVIRKFACDSFFETTLSDELEARGTRHLVIVGLQTEYCIDTTSRRAVTSGYNVTLVGDCHSTLDSPVLSAEQIIAHHNKVLNWFGTEKNQVFVKGSEEIFV</sequence>
<dbReference type="EMBL" id="RHHQ01000075">
    <property type="protein sequence ID" value="RNB76441.1"/>
    <property type="molecule type" value="Genomic_DNA"/>
</dbReference>
<dbReference type="GO" id="GO:0016787">
    <property type="term" value="F:hydrolase activity"/>
    <property type="evidence" value="ECO:0007669"/>
    <property type="project" value="UniProtKB-KW"/>
</dbReference>
<dbReference type="PANTHER" id="PTHR43540:SF14">
    <property type="entry name" value="ISOCHORISMATASE"/>
    <property type="match status" value="1"/>
</dbReference>